<comment type="similarity">
    <text evidence="5">Belongs to the AspA/AstE family. Succinylglutamate desuccinylase subfamily.</text>
</comment>
<evidence type="ECO:0000256" key="5">
    <source>
        <dbReference type="HAMAP-Rule" id="MF_00767"/>
    </source>
</evidence>
<keyword evidence="1 5" id="KW-0056">Arginine metabolism</keyword>
<dbReference type="Pfam" id="PF04952">
    <property type="entry name" value="AstE_AspA_hybrid"/>
    <property type="match status" value="1"/>
</dbReference>
<dbReference type="RefSeq" id="WP_206253466.1">
    <property type="nucleotide sequence ID" value="NZ_CP071060.1"/>
</dbReference>
<reference evidence="8 9" key="1">
    <citation type="submission" date="2021-02" db="EMBL/GenBank/DDBJ databases">
        <title>Niveibacterium changnyeongensis HC41.</title>
        <authorList>
            <person name="Kang M."/>
        </authorList>
    </citation>
    <scope>NUCLEOTIDE SEQUENCE [LARGE SCALE GENOMIC DNA]</scope>
    <source>
        <strain evidence="8 9">HC41</strain>
    </source>
</reference>
<feature type="domain" description="AstE/AspA barrel-sandwich hybrid" evidence="6">
    <location>
        <begin position="245"/>
        <end position="314"/>
    </location>
</feature>
<keyword evidence="9" id="KW-1185">Reference proteome</keyword>
<evidence type="ECO:0000256" key="2">
    <source>
        <dbReference type="ARBA" id="ARBA00022723"/>
    </source>
</evidence>
<keyword evidence="3 5" id="KW-0378">Hydrolase</keyword>
<comment type="function">
    <text evidence="5">Transforms N(2)-succinylglutamate into succinate and glutamate.</text>
</comment>
<dbReference type="InterPro" id="IPR016681">
    <property type="entry name" value="SuccinylGlu_desuccinylase"/>
</dbReference>
<feature type="binding site" evidence="5">
    <location>
        <position position="56"/>
    </location>
    <ligand>
        <name>Zn(2+)</name>
        <dbReference type="ChEBI" id="CHEBI:29105"/>
    </ligand>
</feature>
<proteinExistence type="inferred from homology"/>
<dbReference type="PANTHER" id="PTHR15162">
    <property type="entry name" value="ASPARTOACYLASE"/>
    <property type="match status" value="1"/>
</dbReference>
<gene>
    <name evidence="5" type="primary">astE</name>
    <name evidence="8" type="ORF">JY500_14345</name>
</gene>
<dbReference type="HAMAP" id="MF_00767">
    <property type="entry name" value="Arg_catab_AstE"/>
    <property type="match status" value="1"/>
</dbReference>
<evidence type="ECO:0000259" key="6">
    <source>
        <dbReference type="Pfam" id="PF04952"/>
    </source>
</evidence>
<protein>
    <recommendedName>
        <fullName evidence="5">Succinylglutamate desuccinylase</fullName>
        <ecNumber evidence="5">3.5.1.96</ecNumber>
    </recommendedName>
</protein>
<dbReference type="Pfam" id="PF24827">
    <property type="entry name" value="AstE_AspA_cat"/>
    <property type="match status" value="1"/>
</dbReference>
<dbReference type="PANTHER" id="PTHR15162:SF7">
    <property type="entry name" value="SUCCINYLGLUTAMATE DESUCCINYLASE"/>
    <property type="match status" value="1"/>
</dbReference>
<feature type="binding site" evidence="5">
    <location>
        <position position="53"/>
    </location>
    <ligand>
        <name>Zn(2+)</name>
        <dbReference type="ChEBI" id="CHEBI:29105"/>
    </ligand>
</feature>
<evidence type="ECO:0000259" key="7">
    <source>
        <dbReference type="Pfam" id="PF24827"/>
    </source>
</evidence>
<dbReference type="InterPro" id="IPR055438">
    <property type="entry name" value="AstE_AspA_cat"/>
</dbReference>
<keyword evidence="2 5" id="KW-0479">Metal-binding</keyword>
<sequence length="322" mass="33735">MDLLAELLASDDAQLPARLPGGATVERLAPAVWQVTPANAWPGRPLIVSAGIHGDETAPVEVLCGIVSALCAGALAPRIPLLLVFGNLQALRAARRYIDDDLNRLFGGATVSASCEAPRAAALIAAIDRFCARNPAAVHLDLHSAIRDSRYACFAIAPRESEGPLGHEPRTLLAACGIEAVLLTGVKAPTFSARSARVHGCEAYTFELGRVRRLGGGVSGEFAAVDRALRALIAADPLPPSETAPHVFRVSRELIKQSDAFQMMLPPDAANFTGFAAGALIAEDGSQQWHAEPGELIVFPNPAVKPGLRAGLLIIADATSDT</sequence>
<evidence type="ECO:0000313" key="8">
    <source>
        <dbReference type="EMBL" id="QSI75669.1"/>
    </source>
</evidence>
<comment type="pathway">
    <text evidence="5">Amino-acid degradation; L-arginine degradation via AST pathway; L-glutamate and succinate from L-arginine: step 5/5.</text>
</comment>
<dbReference type="EMBL" id="CP071060">
    <property type="protein sequence ID" value="QSI75669.1"/>
    <property type="molecule type" value="Genomic_DNA"/>
</dbReference>
<accession>A0ABX7M1M5</accession>
<dbReference type="NCBIfam" id="NF003706">
    <property type="entry name" value="PRK05324.1"/>
    <property type="match status" value="1"/>
</dbReference>
<dbReference type="InterPro" id="IPR007036">
    <property type="entry name" value="Aste_AspA_hybrid_dom"/>
</dbReference>
<feature type="active site" evidence="5">
    <location>
        <position position="207"/>
    </location>
</feature>
<organism evidence="8 9">
    <name type="scientific">Niveibacterium microcysteis</name>
    <dbReference type="NCBI Taxonomy" id="2811415"/>
    <lineage>
        <taxon>Bacteria</taxon>
        <taxon>Pseudomonadati</taxon>
        <taxon>Pseudomonadota</taxon>
        <taxon>Betaproteobacteria</taxon>
        <taxon>Rhodocyclales</taxon>
        <taxon>Rhodocyclaceae</taxon>
        <taxon>Niveibacterium</taxon>
    </lineage>
</organism>
<comment type="cofactor">
    <cofactor evidence="5">
        <name>Zn(2+)</name>
        <dbReference type="ChEBI" id="CHEBI:29105"/>
    </cofactor>
    <text evidence="5">Binds 1 zinc ion per subunit.</text>
</comment>
<evidence type="ECO:0000256" key="3">
    <source>
        <dbReference type="ARBA" id="ARBA00022801"/>
    </source>
</evidence>
<dbReference type="Gene3D" id="3.40.630.10">
    <property type="entry name" value="Zn peptidases"/>
    <property type="match status" value="1"/>
</dbReference>
<keyword evidence="4 5" id="KW-0862">Zinc</keyword>
<evidence type="ECO:0000313" key="9">
    <source>
        <dbReference type="Proteomes" id="UP000663570"/>
    </source>
</evidence>
<dbReference type="InterPro" id="IPR050178">
    <property type="entry name" value="AspA/AstE_fam"/>
</dbReference>
<feature type="binding site" evidence="5">
    <location>
        <position position="143"/>
    </location>
    <ligand>
        <name>Zn(2+)</name>
        <dbReference type="ChEBI" id="CHEBI:29105"/>
    </ligand>
</feature>
<dbReference type="SUPFAM" id="SSF53187">
    <property type="entry name" value="Zn-dependent exopeptidases"/>
    <property type="match status" value="1"/>
</dbReference>
<feature type="domain" description="Succinylglutamate desuccinylase/Aspartoacylase catalytic" evidence="7">
    <location>
        <begin position="43"/>
        <end position="218"/>
    </location>
</feature>
<dbReference type="EC" id="3.5.1.96" evidence="5"/>
<name>A0ABX7M1M5_9RHOO</name>
<comment type="catalytic activity">
    <reaction evidence="5">
        <text>N-succinyl-L-glutamate + H2O = L-glutamate + succinate</text>
        <dbReference type="Rhea" id="RHEA:15169"/>
        <dbReference type="ChEBI" id="CHEBI:15377"/>
        <dbReference type="ChEBI" id="CHEBI:29985"/>
        <dbReference type="ChEBI" id="CHEBI:30031"/>
        <dbReference type="ChEBI" id="CHEBI:58763"/>
        <dbReference type="EC" id="3.5.1.96"/>
    </reaction>
</comment>
<dbReference type="GO" id="GO:0009017">
    <property type="term" value="F:succinylglutamate desuccinylase activity"/>
    <property type="evidence" value="ECO:0007669"/>
    <property type="project" value="UniProtKB-EC"/>
</dbReference>
<evidence type="ECO:0000256" key="4">
    <source>
        <dbReference type="ARBA" id="ARBA00022833"/>
    </source>
</evidence>
<dbReference type="Proteomes" id="UP000663570">
    <property type="component" value="Chromosome"/>
</dbReference>
<evidence type="ECO:0000256" key="1">
    <source>
        <dbReference type="ARBA" id="ARBA00022503"/>
    </source>
</evidence>